<gene>
    <name evidence="1" type="ORF">S01H1_47447</name>
</gene>
<proteinExistence type="predicted"/>
<comment type="caution">
    <text evidence="1">The sequence shown here is derived from an EMBL/GenBank/DDBJ whole genome shotgun (WGS) entry which is preliminary data.</text>
</comment>
<sequence length="263" mass="30578">LRKPKMTMAELRTQKQAMLERATFGQDRIYQLPKRGPLGLSLTEDAKIYRAGEWKELTDGITHFYSGFPITREALKNTIEDGQKLLRKFWWKPTITEDIGIWKESVSLPHWLAKKHPQIDEVYKIQTARQDARAELLHGHLEGIEDFLKLKKDDYELCKKLLLKGDETGKTWTKEELLNAGTSELVADAYRGVRETLSSILGDYWKRMKEWGIPDDEIQQFRQQIGSIVGYFPRVRMGKYFVRATKEGEPAIRKHFNNPIQGA</sequence>
<evidence type="ECO:0000313" key="1">
    <source>
        <dbReference type="EMBL" id="GAG21611.1"/>
    </source>
</evidence>
<dbReference type="AlphaFoldDB" id="X0X9J0"/>
<dbReference type="EMBL" id="BARS01030420">
    <property type="protein sequence ID" value="GAG21611.1"/>
    <property type="molecule type" value="Genomic_DNA"/>
</dbReference>
<reference evidence="1" key="1">
    <citation type="journal article" date="2014" name="Front. Microbiol.">
        <title>High frequency of phylogenetically diverse reductive dehalogenase-homologous genes in deep subseafloor sedimentary metagenomes.</title>
        <authorList>
            <person name="Kawai M."/>
            <person name="Futagami T."/>
            <person name="Toyoda A."/>
            <person name="Takaki Y."/>
            <person name="Nishi S."/>
            <person name="Hori S."/>
            <person name="Arai W."/>
            <person name="Tsubouchi T."/>
            <person name="Morono Y."/>
            <person name="Uchiyama I."/>
            <person name="Ito T."/>
            <person name="Fujiyama A."/>
            <person name="Inagaki F."/>
            <person name="Takami H."/>
        </authorList>
    </citation>
    <scope>NUCLEOTIDE SEQUENCE</scope>
    <source>
        <strain evidence="1">Expedition CK06-06</strain>
    </source>
</reference>
<feature type="non-terminal residue" evidence="1">
    <location>
        <position position="263"/>
    </location>
</feature>
<feature type="non-terminal residue" evidence="1">
    <location>
        <position position="1"/>
    </location>
</feature>
<accession>X0X9J0</accession>
<organism evidence="1">
    <name type="scientific">marine sediment metagenome</name>
    <dbReference type="NCBI Taxonomy" id="412755"/>
    <lineage>
        <taxon>unclassified sequences</taxon>
        <taxon>metagenomes</taxon>
        <taxon>ecological metagenomes</taxon>
    </lineage>
</organism>
<protein>
    <submittedName>
        <fullName evidence="1">Uncharacterized protein</fullName>
    </submittedName>
</protein>
<name>X0X9J0_9ZZZZ</name>